<evidence type="ECO:0000313" key="1">
    <source>
        <dbReference type="EMBL" id="SKB43489.1"/>
    </source>
</evidence>
<dbReference type="Proteomes" id="UP000189981">
    <property type="component" value="Unassembled WGS sequence"/>
</dbReference>
<keyword evidence="2" id="KW-1185">Reference proteome</keyword>
<dbReference type="AlphaFoldDB" id="A0A1T5B8W8"/>
<name>A0A1T5B8W8_9SPHI</name>
<protein>
    <submittedName>
        <fullName evidence="1">Uncharacterized protein</fullName>
    </submittedName>
</protein>
<sequence>MCVMRYGTIISQLVSYINDKKIVSMLDGVSGSLSNAYSGYVLNAQ</sequence>
<proteinExistence type="predicted"/>
<evidence type="ECO:0000313" key="2">
    <source>
        <dbReference type="Proteomes" id="UP000189981"/>
    </source>
</evidence>
<gene>
    <name evidence="1" type="ORF">SAMN05661099_1426</name>
</gene>
<dbReference type="EMBL" id="FUYR01000001">
    <property type="protein sequence ID" value="SKB43489.1"/>
    <property type="molecule type" value="Genomic_DNA"/>
</dbReference>
<accession>A0A1T5B8W8</accession>
<organism evidence="1 2">
    <name type="scientific">Daejeonella lutea</name>
    <dbReference type="NCBI Taxonomy" id="572036"/>
    <lineage>
        <taxon>Bacteria</taxon>
        <taxon>Pseudomonadati</taxon>
        <taxon>Bacteroidota</taxon>
        <taxon>Sphingobacteriia</taxon>
        <taxon>Sphingobacteriales</taxon>
        <taxon>Sphingobacteriaceae</taxon>
        <taxon>Daejeonella</taxon>
    </lineage>
</organism>
<reference evidence="2" key="1">
    <citation type="submission" date="2017-02" db="EMBL/GenBank/DDBJ databases">
        <authorList>
            <person name="Varghese N."/>
            <person name="Submissions S."/>
        </authorList>
    </citation>
    <scope>NUCLEOTIDE SEQUENCE [LARGE SCALE GENOMIC DNA]</scope>
    <source>
        <strain evidence="2">DSM 22385</strain>
    </source>
</reference>
<dbReference type="STRING" id="572036.SAMN05661099_1426"/>